<organism evidence="1 2">
    <name type="scientific">Ixodes persulcatus</name>
    <name type="common">Taiga tick</name>
    <dbReference type="NCBI Taxonomy" id="34615"/>
    <lineage>
        <taxon>Eukaryota</taxon>
        <taxon>Metazoa</taxon>
        <taxon>Ecdysozoa</taxon>
        <taxon>Arthropoda</taxon>
        <taxon>Chelicerata</taxon>
        <taxon>Arachnida</taxon>
        <taxon>Acari</taxon>
        <taxon>Parasitiformes</taxon>
        <taxon>Ixodida</taxon>
        <taxon>Ixodoidea</taxon>
        <taxon>Ixodidae</taxon>
        <taxon>Ixodinae</taxon>
        <taxon>Ixodes</taxon>
    </lineage>
</organism>
<evidence type="ECO:0000313" key="2">
    <source>
        <dbReference type="Proteomes" id="UP000805193"/>
    </source>
</evidence>
<name>A0AC60P533_IXOPE</name>
<evidence type="ECO:0000313" key="1">
    <source>
        <dbReference type="EMBL" id="KAG0414549.1"/>
    </source>
</evidence>
<dbReference type="EMBL" id="JABSTQ010011169">
    <property type="protein sequence ID" value="KAG0414549.1"/>
    <property type="molecule type" value="Genomic_DNA"/>
</dbReference>
<comment type="caution">
    <text evidence="1">The sequence shown here is derived from an EMBL/GenBank/DDBJ whole genome shotgun (WGS) entry which is preliminary data.</text>
</comment>
<protein>
    <submittedName>
        <fullName evidence="1">Uncharacterized protein</fullName>
    </submittedName>
</protein>
<sequence>MSGSGCVESTDTSMASSSSCEEEVEGPALPREGVVSCTTRGLGPRRWGIVLECGGFGGAAGCSKFMGSSRNVCSSQDCRGRNNQGQPGTRGLKQPGPRRQQQPGPQGPERPGHKQLGGQGHG</sequence>
<proteinExistence type="predicted"/>
<dbReference type="Proteomes" id="UP000805193">
    <property type="component" value="Unassembled WGS sequence"/>
</dbReference>
<keyword evidence="2" id="KW-1185">Reference proteome</keyword>
<gene>
    <name evidence="1" type="ORF">HPB47_008292</name>
</gene>
<accession>A0AC60P533</accession>
<reference evidence="1 2" key="1">
    <citation type="journal article" date="2020" name="Cell">
        <title>Large-Scale Comparative Analyses of Tick Genomes Elucidate Their Genetic Diversity and Vector Capacities.</title>
        <authorList>
            <consortium name="Tick Genome and Microbiome Consortium (TIGMIC)"/>
            <person name="Jia N."/>
            <person name="Wang J."/>
            <person name="Shi W."/>
            <person name="Du L."/>
            <person name="Sun Y."/>
            <person name="Zhan W."/>
            <person name="Jiang J.F."/>
            <person name="Wang Q."/>
            <person name="Zhang B."/>
            <person name="Ji P."/>
            <person name="Bell-Sakyi L."/>
            <person name="Cui X.M."/>
            <person name="Yuan T.T."/>
            <person name="Jiang B.G."/>
            <person name="Yang W.F."/>
            <person name="Lam T.T."/>
            <person name="Chang Q.C."/>
            <person name="Ding S.J."/>
            <person name="Wang X.J."/>
            <person name="Zhu J.G."/>
            <person name="Ruan X.D."/>
            <person name="Zhao L."/>
            <person name="Wei J.T."/>
            <person name="Ye R.Z."/>
            <person name="Que T.C."/>
            <person name="Du C.H."/>
            <person name="Zhou Y.H."/>
            <person name="Cheng J.X."/>
            <person name="Dai P.F."/>
            <person name="Guo W.B."/>
            <person name="Han X.H."/>
            <person name="Huang E.J."/>
            <person name="Li L.F."/>
            <person name="Wei W."/>
            <person name="Gao Y.C."/>
            <person name="Liu J.Z."/>
            <person name="Shao H.Z."/>
            <person name="Wang X."/>
            <person name="Wang C.C."/>
            <person name="Yang T.C."/>
            <person name="Huo Q.B."/>
            <person name="Li W."/>
            <person name="Chen H.Y."/>
            <person name="Chen S.E."/>
            <person name="Zhou L.G."/>
            <person name="Ni X.B."/>
            <person name="Tian J.H."/>
            <person name="Sheng Y."/>
            <person name="Liu T."/>
            <person name="Pan Y.S."/>
            <person name="Xia L.Y."/>
            <person name="Li J."/>
            <person name="Zhao F."/>
            <person name="Cao W.C."/>
        </authorList>
    </citation>
    <scope>NUCLEOTIDE SEQUENCE [LARGE SCALE GENOMIC DNA]</scope>
    <source>
        <strain evidence="1">Iper-2018</strain>
    </source>
</reference>